<keyword evidence="2" id="KW-1133">Transmembrane helix</keyword>
<proteinExistence type="predicted"/>
<feature type="compositionally biased region" description="Basic and acidic residues" evidence="1">
    <location>
        <begin position="342"/>
        <end position="352"/>
    </location>
</feature>
<evidence type="ECO:0000256" key="1">
    <source>
        <dbReference type="SAM" id="MobiDB-lite"/>
    </source>
</evidence>
<dbReference type="OrthoDB" id="196355at2"/>
<dbReference type="Pfam" id="PF09935">
    <property type="entry name" value="DUF2167"/>
    <property type="match status" value="1"/>
</dbReference>
<protein>
    <submittedName>
        <fullName evidence="3">Putative membrane-anchored protein</fullName>
    </submittedName>
</protein>
<feature type="transmembrane region" description="Helical" evidence="2">
    <location>
        <begin position="272"/>
        <end position="297"/>
    </location>
</feature>
<dbReference type="AlphaFoldDB" id="A0A4R6YAA2"/>
<name>A0A4R6YAA2_9BURK</name>
<keyword evidence="2" id="KW-0812">Transmembrane</keyword>
<dbReference type="EMBL" id="SNZE01000003">
    <property type="protein sequence ID" value="TDR32490.1"/>
    <property type="molecule type" value="Genomic_DNA"/>
</dbReference>
<organism evidence="3 4">
    <name type="scientific">Hydromonas duriensis</name>
    <dbReference type="NCBI Taxonomy" id="1527608"/>
    <lineage>
        <taxon>Bacteria</taxon>
        <taxon>Pseudomonadati</taxon>
        <taxon>Pseudomonadota</taxon>
        <taxon>Betaproteobacteria</taxon>
        <taxon>Burkholderiales</taxon>
        <taxon>Burkholderiaceae</taxon>
        <taxon>Hydromonas</taxon>
    </lineage>
</organism>
<dbReference type="Proteomes" id="UP000294480">
    <property type="component" value="Unassembled WGS sequence"/>
</dbReference>
<evidence type="ECO:0000313" key="4">
    <source>
        <dbReference type="Proteomes" id="UP000294480"/>
    </source>
</evidence>
<feature type="compositionally biased region" description="Polar residues" evidence="1">
    <location>
        <begin position="315"/>
        <end position="325"/>
    </location>
</feature>
<evidence type="ECO:0000313" key="3">
    <source>
        <dbReference type="EMBL" id="TDR32490.1"/>
    </source>
</evidence>
<reference evidence="3 4" key="1">
    <citation type="submission" date="2019-03" db="EMBL/GenBank/DDBJ databases">
        <title>Genomic Encyclopedia of Type Strains, Phase IV (KMG-IV): sequencing the most valuable type-strain genomes for metagenomic binning, comparative biology and taxonomic classification.</title>
        <authorList>
            <person name="Goeker M."/>
        </authorList>
    </citation>
    <scope>NUCLEOTIDE SEQUENCE [LARGE SCALE GENOMIC DNA]</scope>
    <source>
        <strain evidence="3 4">DSM 102852</strain>
    </source>
</reference>
<keyword evidence="2" id="KW-0472">Membrane</keyword>
<comment type="caution">
    <text evidence="3">The sequence shown here is derived from an EMBL/GenBank/DDBJ whole genome shotgun (WGS) entry which is preliminary data.</text>
</comment>
<accession>A0A4R6YAA2</accession>
<evidence type="ECO:0000256" key="2">
    <source>
        <dbReference type="SAM" id="Phobius"/>
    </source>
</evidence>
<gene>
    <name evidence="3" type="ORF">DFR44_1033</name>
</gene>
<feature type="region of interest" description="Disordered" evidence="1">
    <location>
        <begin position="310"/>
        <end position="352"/>
    </location>
</feature>
<keyword evidence="4" id="KW-1185">Reference proteome</keyword>
<sequence length="352" mass="38305">MPEGGGESYNLELCGEKVMKKVVWGMFWALVCLSKVTWAVNDAAIQEAWAAADKVAQKGPFIARVAGQAELNIPKNYFFVPQKEAQALMKSFGNGESPELYGIIVPADSNDNGIYTVKFVADGYVKDDEAKDLKADEILEQYKEGTEQGNKERVAQGFQAIEVSGWAQKPVYDAQLHRLTWAMVAHDKGATGTENDSVNYQTRLLGREGVLSVTLLAEPKYLTESKAKTDELTAGLHFVDGKRYEDFSASLGDKVAEYGLAALITGAVAKKLGLFALILAFLAKFAKLALVGVLGVFPFLKRFFKKKDADGATAQVPTTDVSASETEPKSSAPMEPVSIKQIPDELKDSTKM</sequence>
<dbReference type="InterPro" id="IPR018682">
    <property type="entry name" value="DUF2167_membr"/>
</dbReference>